<dbReference type="Proteomes" id="UP000436088">
    <property type="component" value="Unassembled WGS sequence"/>
</dbReference>
<evidence type="ECO:0000313" key="4">
    <source>
        <dbReference type="Proteomes" id="UP000436088"/>
    </source>
</evidence>
<reference evidence="3" key="1">
    <citation type="submission" date="2019-09" db="EMBL/GenBank/DDBJ databases">
        <title>Draft genome information of white flower Hibiscus syriacus.</title>
        <authorList>
            <person name="Kim Y.-M."/>
        </authorList>
    </citation>
    <scope>NUCLEOTIDE SEQUENCE [LARGE SCALE GENOMIC DNA]</scope>
    <source>
        <strain evidence="3">YM2019G1</strain>
    </source>
</reference>
<name>A0A6A2ZFJ4_HIBSY</name>
<sequence length="162" mass="18937">MCDNVNTSPTPYCCKWPGQCPHFCTCLIIKDCMFSVCKPGTGTSRTEGLWGQSSQKNGIPIGEPTDVDWLYVYPRGMEKIINYIEKRFNNIPIIYYRKWKGADVRGYFAWSLLDNFEWEFGFTRRFGLHHVDLKTLKRTPKFSATWYKNFIAEHGNVKIRDS</sequence>
<keyword evidence="4" id="KW-1185">Reference proteome</keyword>
<dbReference type="GO" id="GO:0008422">
    <property type="term" value="F:beta-glucosidase activity"/>
    <property type="evidence" value="ECO:0007669"/>
    <property type="project" value="TreeGrafter"/>
</dbReference>
<proteinExistence type="inferred from homology"/>
<comment type="caution">
    <text evidence="3">The sequence shown here is derived from an EMBL/GenBank/DDBJ whole genome shotgun (WGS) entry which is preliminary data.</text>
</comment>
<organism evidence="3 4">
    <name type="scientific">Hibiscus syriacus</name>
    <name type="common">Rose of Sharon</name>
    <dbReference type="NCBI Taxonomy" id="106335"/>
    <lineage>
        <taxon>Eukaryota</taxon>
        <taxon>Viridiplantae</taxon>
        <taxon>Streptophyta</taxon>
        <taxon>Embryophyta</taxon>
        <taxon>Tracheophyta</taxon>
        <taxon>Spermatophyta</taxon>
        <taxon>Magnoliopsida</taxon>
        <taxon>eudicotyledons</taxon>
        <taxon>Gunneridae</taxon>
        <taxon>Pentapetalae</taxon>
        <taxon>rosids</taxon>
        <taxon>malvids</taxon>
        <taxon>Malvales</taxon>
        <taxon>Malvaceae</taxon>
        <taxon>Malvoideae</taxon>
        <taxon>Hibiscus</taxon>
    </lineage>
</organism>
<evidence type="ECO:0000256" key="1">
    <source>
        <dbReference type="ARBA" id="ARBA00010838"/>
    </source>
</evidence>
<evidence type="ECO:0000256" key="2">
    <source>
        <dbReference type="RuleBase" id="RU003690"/>
    </source>
</evidence>
<dbReference type="InterPro" id="IPR001360">
    <property type="entry name" value="Glyco_hydro_1"/>
</dbReference>
<dbReference type="PANTHER" id="PTHR10353:SF213">
    <property type="entry name" value="BETA-GLUCOSIDASE 45-RELATED"/>
    <property type="match status" value="1"/>
</dbReference>
<dbReference type="SUPFAM" id="SSF51445">
    <property type="entry name" value="(Trans)glycosidases"/>
    <property type="match status" value="1"/>
</dbReference>
<protein>
    <submittedName>
        <fullName evidence="3">Pseudouridine synthase family protein</fullName>
    </submittedName>
</protein>
<dbReference type="Gene3D" id="3.20.20.80">
    <property type="entry name" value="Glycosidases"/>
    <property type="match status" value="2"/>
</dbReference>
<evidence type="ECO:0000313" key="3">
    <source>
        <dbReference type="EMBL" id="KAE8689705.1"/>
    </source>
</evidence>
<dbReference type="PRINTS" id="PR00131">
    <property type="entry name" value="GLHYDRLASE1"/>
</dbReference>
<dbReference type="GO" id="GO:0005975">
    <property type="term" value="P:carbohydrate metabolic process"/>
    <property type="evidence" value="ECO:0007669"/>
    <property type="project" value="InterPro"/>
</dbReference>
<dbReference type="EMBL" id="VEPZ02001168">
    <property type="protein sequence ID" value="KAE8689705.1"/>
    <property type="molecule type" value="Genomic_DNA"/>
</dbReference>
<dbReference type="AlphaFoldDB" id="A0A6A2ZFJ4"/>
<dbReference type="InterPro" id="IPR017853">
    <property type="entry name" value="GH"/>
</dbReference>
<gene>
    <name evidence="3" type="ORF">F3Y22_tig00110933pilonHSYRG00321</name>
</gene>
<dbReference type="PANTHER" id="PTHR10353">
    <property type="entry name" value="GLYCOSYL HYDROLASE"/>
    <property type="match status" value="1"/>
</dbReference>
<accession>A0A6A2ZFJ4</accession>
<comment type="similarity">
    <text evidence="1 2">Belongs to the glycosyl hydrolase 1 family.</text>
</comment>
<dbReference type="Pfam" id="PF00232">
    <property type="entry name" value="Glyco_hydro_1"/>
    <property type="match status" value="1"/>
</dbReference>